<dbReference type="Gene3D" id="1.10.510.10">
    <property type="entry name" value="Transferase(Phosphotransferase) domain 1"/>
    <property type="match status" value="1"/>
</dbReference>
<feature type="compositionally biased region" description="Basic and acidic residues" evidence="5">
    <location>
        <begin position="1"/>
        <end position="14"/>
    </location>
</feature>
<evidence type="ECO:0000256" key="1">
    <source>
        <dbReference type="ARBA" id="ARBA00022679"/>
    </source>
</evidence>
<name>A0ABN7WAR5_GIGMA</name>
<keyword evidence="3" id="KW-0418">Kinase</keyword>
<reference evidence="7 8" key="1">
    <citation type="submission" date="2021-06" db="EMBL/GenBank/DDBJ databases">
        <authorList>
            <person name="Kallberg Y."/>
            <person name="Tangrot J."/>
            <person name="Rosling A."/>
        </authorList>
    </citation>
    <scope>NUCLEOTIDE SEQUENCE [LARGE SCALE GENOMIC DNA]</scope>
    <source>
        <strain evidence="7 8">120-4 pot B 10/14</strain>
    </source>
</reference>
<dbReference type="InterPro" id="IPR000719">
    <property type="entry name" value="Prot_kinase_dom"/>
</dbReference>
<proteinExistence type="predicted"/>
<dbReference type="PROSITE" id="PS50011">
    <property type="entry name" value="PROTEIN_KINASE_DOM"/>
    <property type="match status" value="1"/>
</dbReference>
<dbReference type="InterPro" id="IPR011009">
    <property type="entry name" value="Kinase-like_dom_sf"/>
</dbReference>
<evidence type="ECO:0000256" key="5">
    <source>
        <dbReference type="SAM" id="MobiDB-lite"/>
    </source>
</evidence>
<keyword evidence="1" id="KW-0808">Transferase</keyword>
<keyword evidence="2" id="KW-0547">Nucleotide-binding</keyword>
<dbReference type="PANTHER" id="PTHR44329:SF288">
    <property type="entry name" value="MITOGEN-ACTIVATED PROTEIN KINASE KINASE KINASE 20"/>
    <property type="match status" value="1"/>
</dbReference>
<evidence type="ECO:0000259" key="6">
    <source>
        <dbReference type="PROSITE" id="PS50011"/>
    </source>
</evidence>
<sequence>KKNDENEYPNRIETLEQDSAESYKNFKSPDPRRFSHPTPLGKRNLNQLPKIITDPTQLAIIGDYNRRNNNVFNNNNRHSSYNRNDFDFVKLIEIRKVIINQKVKPMKTSGICPKCYNPIAEFGYYIKWCLPCQSKLFKDNFSSWSSGNDYLDIFIQETQLTSQSRFDFLEWIPYNKFKNIKKVGSNESESVYRATWLDGPYEKLDVNMTQYLRCGKWRVALKSFGNSENISKDFFINLRKYLNSEINNGLYISRYYGITRDPSTNNYMMVVQYACDGDLRKYYEQNSTSLTWQKRLNILHGITAALTRIHKNDLAHQNLHSGSVLIHSSMMVLLSDLGFYKLQNNINEGLYCNLPFTAPETLQNILVTKESNIYSFGLIMWELAYCKKPFSDRSHDLSFAIDICNGVHPELNCDIPECYVDLMKQCLSLDPFMRPTAEQLYKTLGEWLCLLLNVSNSDIAEQFHEANERLALFDKTLEDHPEAIYNSRFYNFKGFEPSSEPSFQPSL</sequence>
<evidence type="ECO:0000256" key="2">
    <source>
        <dbReference type="ARBA" id="ARBA00022741"/>
    </source>
</evidence>
<evidence type="ECO:0000313" key="7">
    <source>
        <dbReference type="EMBL" id="CAG8825010.1"/>
    </source>
</evidence>
<accession>A0ABN7WAR5</accession>
<protein>
    <submittedName>
        <fullName evidence="7">27299_t:CDS:1</fullName>
    </submittedName>
</protein>
<organism evidence="7 8">
    <name type="scientific">Gigaspora margarita</name>
    <dbReference type="NCBI Taxonomy" id="4874"/>
    <lineage>
        <taxon>Eukaryota</taxon>
        <taxon>Fungi</taxon>
        <taxon>Fungi incertae sedis</taxon>
        <taxon>Mucoromycota</taxon>
        <taxon>Glomeromycotina</taxon>
        <taxon>Glomeromycetes</taxon>
        <taxon>Diversisporales</taxon>
        <taxon>Gigasporaceae</taxon>
        <taxon>Gigaspora</taxon>
    </lineage>
</organism>
<evidence type="ECO:0000256" key="4">
    <source>
        <dbReference type="ARBA" id="ARBA00022840"/>
    </source>
</evidence>
<keyword evidence="8" id="KW-1185">Reference proteome</keyword>
<evidence type="ECO:0000313" key="8">
    <source>
        <dbReference type="Proteomes" id="UP000789901"/>
    </source>
</evidence>
<feature type="domain" description="Protein kinase" evidence="6">
    <location>
        <begin position="177"/>
        <end position="448"/>
    </location>
</feature>
<evidence type="ECO:0000256" key="3">
    <source>
        <dbReference type="ARBA" id="ARBA00022777"/>
    </source>
</evidence>
<dbReference type="PANTHER" id="PTHR44329">
    <property type="entry name" value="SERINE/THREONINE-PROTEIN KINASE TNNI3K-RELATED"/>
    <property type="match status" value="1"/>
</dbReference>
<dbReference type="SUPFAM" id="SSF56112">
    <property type="entry name" value="Protein kinase-like (PK-like)"/>
    <property type="match status" value="1"/>
</dbReference>
<dbReference type="Pfam" id="PF07714">
    <property type="entry name" value="PK_Tyr_Ser-Thr"/>
    <property type="match status" value="1"/>
</dbReference>
<dbReference type="Proteomes" id="UP000789901">
    <property type="component" value="Unassembled WGS sequence"/>
</dbReference>
<dbReference type="InterPro" id="IPR051681">
    <property type="entry name" value="Ser/Thr_Kinases-Pseudokinases"/>
</dbReference>
<comment type="caution">
    <text evidence="7">The sequence shown here is derived from an EMBL/GenBank/DDBJ whole genome shotgun (WGS) entry which is preliminary data.</text>
</comment>
<dbReference type="InterPro" id="IPR001245">
    <property type="entry name" value="Ser-Thr/Tyr_kinase_cat_dom"/>
</dbReference>
<feature type="non-terminal residue" evidence="7">
    <location>
        <position position="1"/>
    </location>
</feature>
<keyword evidence="4" id="KW-0067">ATP-binding</keyword>
<feature type="region of interest" description="Disordered" evidence="5">
    <location>
        <begin position="1"/>
        <end position="40"/>
    </location>
</feature>
<gene>
    <name evidence="7" type="ORF">GMARGA_LOCUS28732</name>
</gene>
<dbReference type="EMBL" id="CAJVQB010037232">
    <property type="protein sequence ID" value="CAG8825010.1"/>
    <property type="molecule type" value="Genomic_DNA"/>
</dbReference>